<dbReference type="Gene3D" id="3.30.420.10">
    <property type="entry name" value="Ribonuclease H-like superfamily/Ribonuclease H"/>
    <property type="match status" value="1"/>
</dbReference>
<reference evidence="2" key="1">
    <citation type="submission" date="2022-11" db="UniProtKB">
        <authorList>
            <consortium name="WormBaseParasite"/>
        </authorList>
    </citation>
    <scope>IDENTIFICATION</scope>
</reference>
<organism evidence="1 2">
    <name type="scientific">Acrobeloides nanus</name>
    <dbReference type="NCBI Taxonomy" id="290746"/>
    <lineage>
        <taxon>Eukaryota</taxon>
        <taxon>Metazoa</taxon>
        <taxon>Ecdysozoa</taxon>
        <taxon>Nematoda</taxon>
        <taxon>Chromadorea</taxon>
        <taxon>Rhabditida</taxon>
        <taxon>Tylenchina</taxon>
        <taxon>Cephalobomorpha</taxon>
        <taxon>Cephaloboidea</taxon>
        <taxon>Cephalobidae</taxon>
        <taxon>Acrobeloides</taxon>
    </lineage>
</organism>
<dbReference type="GO" id="GO:0046975">
    <property type="term" value="F:histone H3K36 methyltransferase activity"/>
    <property type="evidence" value="ECO:0007669"/>
    <property type="project" value="TreeGrafter"/>
</dbReference>
<dbReference type="GO" id="GO:0042800">
    <property type="term" value="F:histone H3K4 methyltransferase activity"/>
    <property type="evidence" value="ECO:0007669"/>
    <property type="project" value="TreeGrafter"/>
</dbReference>
<name>A0A914E2Z7_9BILA</name>
<sequence>MTKTVINELQWEVLPHPAYSPDIAPSNFHLFHSLSSALSFDTEEELSDWLDNWFSSKDKAFYRRGIEKLPELWKKIIDCDGEYITE</sequence>
<dbReference type="GO" id="GO:0000793">
    <property type="term" value="C:condensed chromosome"/>
    <property type="evidence" value="ECO:0007669"/>
    <property type="project" value="TreeGrafter"/>
</dbReference>
<dbReference type="PANTHER" id="PTHR46060:SF2">
    <property type="entry name" value="HISTONE-LYSINE N-METHYLTRANSFERASE SETMAR"/>
    <property type="match status" value="1"/>
</dbReference>
<dbReference type="Proteomes" id="UP000887540">
    <property type="component" value="Unplaced"/>
</dbReference>
<dbReference type="GO" id="GO:0003697">
    <property type="term" value="F:single-stranded DNA binding"/>
    <property type="evidence" value="ECO:0007669"/>
    <property type="project" value="TreeGrafter"/>
</dbReference>
<dbReference type="GO" id="GO:0031297">
    <property type="term" value="P:replication fork processing"/>
    <property type="evidence" value="ECO:0007669"/>
    <property type="project" value="TreeGrafter"/>
</dbReference>
<keyword evidence="1" id="KW-1185">Reference proteome</keyword>
<dbReference type="AlphaFoldDB" id="A0A914E2Z7"/>
<evidence type="ECO:0000313" key="2">
    <source>
        <dbReference type="WBParaSite" id="ACRNAN_scaffold5373.g17059.t1"/>
    </source>
</evidence>
<dbReference type="GO" id="GO:0005634">
    <property type="term" value="C:nucleus"/>
    <property type="evidence" value="ECO:0007669"/>
    <property type="project" value="TreeGrafter"/>
</dbReference>
<dbReference type="GO" id="GO:0000014">
    <property type="term" value="F:single-stranded DNA endodeoxyribonuclease activity"/>
    <property type="evidence" value="ECO:0007669"/>
    <property type="project" value="TreeGrafter"/>
</dbReference>
<dbReference type="WBParaSite" id="ACRNAN_scaffold5373.g17059.t1">
    <property type="protein sequence ID" value="ACRNAN_scaffold5373.g17059.t1"/>
    <property type="gene ID" value="ACRNAN_scaffold5373.g17059"/>
</dbReference>
<proteinExistence type="predicted"/>
<protein>
    <submittedName>
        <fullName evidence="2">Transposase</fullName>
    </submittedName>
</protein>
<dbReference type="GO" id="GO:0015074">
    <property type="term" value="P:DNA integration"/>
    <property type="evidence" value="ECO:0007669"/>
    <property type="project" value="TreeGrafter"/>
</dbReference>
<dbReference type="GO" id="GO:0006303">
    <property type="term" value="P:double-strand break repair via nonhomologous end joining"/>
    <property type="evidence" value="ECO:0007669"/>
    <property type="project" value="TreeGrafter"/>
</dbReference>
<dbReference type="GO" id="GO:0035861">
    <property type="term" value="C:site of double-strand break"/>
    <property type="evidence" value="ECO:0007669"/>
    <property type="project" value="TreeGrafter"/>
</dbReference>
<dbReference type="GO" id="GO:0044547">
    <property type="term" value="F:DNA topoisomerase binding"/>
    <property type="evidence" value="ECO:0007669"/>
    <property type="project" value="TreeGrafter"/>
</dbReference>
<evidence type="ECO:0000313" key="1">
    <source>
        <dbReference type="Proteomes" id="UP000887540"/>
    </source>
</evidence>
<dbReference type="InterPro" id="IPR036397">
    <property type="entry name" value="RNaseH_sf"/>
</dbReference>
<accession>A0A914E2Z7</accession>
<dbReference type="PANTHER" id="PTHR46060">
    <property type="entry name" value="MARINER MOS1 TRANSPOSASE-LIKE PROTEIN"/>
    <property type="match status" value="1"/>
</dbReference>
<dbReference type="InterPro" id="IPR052709">
    <property type="entry name" value="Transposase-MT_Hybrid"/>
</dbReference>
<dbReference type="GO" id="GO:0000729">
    <property type="term" value="P:DNA double-strand break processing"/>
    <property type="evidence" value="ECO:0007669"/>
    <property type="project" value="TreeGrafter"/>
</dbReference>
<dbReference type="GO" id="GO:0044774">
    <property type="term" value="P:mitotic DNA integrity checkpoint signaling"/>
    <property type="evidence" value="ECO:0007669"/>
    <property type="project" value="TreeGrafter"/>
</dbReference>
<dbReference type="GO" id="GO:0003690">
    <property type="term" value="F:double-stranded DNA binding"/>
    <property type="evidence" value="ECO:0007669"/>
    <property type="project" value="TreeGrafter"/>
</dbReference>